<dbReference type="OrthoDB" id="981528at2759"/>
<evidence type="ECO:0000256" key="7">
    <source>
        <dbReference type="ARBA" id="ARBA00023136"/>
    </source>
</evidence>
<dbReference type="GO" id="GO:0006355">
    <property type="term" value="P:regulation of DNA-templated transcription"/>
    <property type="evidence" value="ECO:0007669"/>
    <property type="project" value="InterPro"/>
</dbReference>
<dbReference type="SUPFAM" id="SSF101941">
    <property type="entry name" value="NAC domain"/>
    <property type="match status" value="1"/>
</dbReference>
<evidence type="ECO:0000256" key="9">
    <source>
        <dbReference type="ARBA" id="ARBA00023163"/>
    </source>
</evidence>
<sequence length="481" mass="55019">MNMVKGFRFHPTDEELIEYLQIKTFNRDSLVQVIAEIPDICEFEPWELPGRSVLQTGDRLWYFMYPPKYKYRNSKLVSRTTLEGYWKITGKARKIVNSETGMEIGNKKTLLFYKGQCNDKIRNNTCWVMHEYELKAMLDSTNSHQKTFKLCKLKKKTNISSKEAGQLDQYSLSDLENHVAINAPLEDILDPNGSSEPEASNNHNDVHNLCRTVDTYGDERSNQHNIVDEDEGPNISTNFVNHVAEDAIPEVPSHIFKVYQNGLEDNNWVQDLYSTIEQDDESCNLIITSFDETITNESSNQHNIVVAEKGIETPIISYDETVTNERSNQHNIVVIEEGTEMSVISYDETVANERSNQHNIVDVDEGFEMPSNLKYLVEEDTISTELLYNDGLYSRSLFGELLAEPEATNNSNWIQNQYITKKEDGEFLNSTLADKNKAYLQEGNTQWCLAADGEGFSLPCIGALMESSNSMEKSSKRPRRM</sequence>
<dbReference type="Proteomes" id="UP000032304">
    <property type="component" value="Chromosome 4"/>
</dbReference>
<proteinExistence type="predicted"/>
<dbReference type="GO" id="GO:0000976">
    <property type="term" value="F:transcription cis-regulatory region binding"/>
    <property type="evidence" value="ECO:0007669"/>
    <property type="project" value="UniProtKB-ARBA"/>
</dbReference>
<keyword evidence="9" id="KW-0804">Transcription</keyword>
<keyword evidence="6" id="KW-0238">DNA-binding</keyword>
<keyword evidence="4" id="KW-1133">Transmembrane helix</keyword>
<name>A0A0D2PGQ7_GOSRA</name>
<evidence type="ECO:0000256" key="2">
    <source>
        <dbReference type="ARBA" id="ARBA00004167"/>
    </source>
</evidence>
<keyword evidence="10" id="KW-0539">Nucleus</keyword>
<dbReference type="GO" id="GO:0005634">
    <property type="term" value="C:nucleus"/>
    <property type="evidence" value="ECO:0007669"/>
    <property type="project" value="UniProtKB-SubCell"/>
</dbReference>
<dbReference type="InterPro" id="IPR003441">
    <property type="entry name" value="NAC-dom"/>
</dbReference>
<evidence type="ECO:0000256" key="10">
    <source>
        <dbReference type="ARBA" id="ARBA00023242"/>
    </source>
</evidence>
<dbReference type="GO" id="GO:0016020">
    <property type="term" value="C:membrane"/>
    <property type="evidence" value="ECO:0007669"/>
    <property type="project" value="UniProtKB-SubCell"/>
</dbReference>
<organism evidence="12 14">
    <name type="scientific">Gossypium raimondii</name>
    <name type="common">Peruvian cotton</name>
    <name type="synonym">Gossypium klotzschianum subsp. raimondii</name>
    <dbReference type="NCBI Taxonomy" id="29730"/>
    <lineage>
        <taxon>Eukaryota</taxon>
        <taxon>Viridiplantae</taxon>
        <taxon>Streptophyta</taxon>
        <taxon>Embryophyta</taxon>
        <taxon>Tracheophyta</taxon>
        <taxon>Spermatophyta</taxon>
        <taxon>Magnoliopsida</taxon>
        <taxon>eudicotyledons</taxon>
        <taxon>Gunneridae</taxon>
        <taxon>Pentapetalae</taxon>
        <taxon>rosids</taxon>
        <taxon>malvids</taxon>
        <taxon>Malvales</taxon>
        <taxon>Malvaceae</taxon>
        <taxon>Malvoideae</taxon>
        <taxon>Gossypium</taxon>
    </lineage>
</organism>
<dbReference type="Pfam" id="PF02365">
    <property type="entry name" value="NAM"/>
    <property type="match status" value="1"/>
</dbReference>
<dbReference type="AlphaFoldDB" id="A0A0D2PGQ7"/>
<dbReference type="OMA" id="NHVAINA"/>
<keyword evidence="7" id="KW-0472">Membrane</keyword>
<dbReference type="EMBL" id="JABEZZ010000004">
    <property type="protein sequence ID" value="MBA0584556.1"/>
    <property type="molecule type" value="Genomic_DNA"/>
</dbReference>
<evidence type="ECO:0000256" key="8">
    <source>
        <dbReference type="ARBA" id="ARBA00023159"/>
    </source>
</evidence>
<evidence type="ECO:0000256" key="6">
    <source>
        <dbReference type="ARBA" id="ARBA00023125"/>
    </source>
</evidence>
<dbReference type="PANTHER" id="PTHR31744">
    <property type="entry name" value="PROTEIN CUP-SHAPED COTYLEDON 2-RELATED"/>
    <property type="match status" value="1"/>
</dbReference>
<dbReference type="EMBL" id="CM001743">
    <property type="protein sequence ID" value="KJB26133.1"/>
    <property type="molecule type" value="Genomic_DNA"/>
</dbReference>
<evidence type="ECO:0000259" key="11">
    <source>
        <dbReference type="PROSITE" id="PS51005"/>
    </source>
</evidence>
<evidence type="ECO:0000256" key="5">
    <source>
        <dbReference type="ARBA" id="ARBA00023015"/>
    </source>
</evidence>
<keyword evidence="14" id="KW-1185">Reference proteome</keyword>
<dbReference type="InterPro" id="IPR036093">
    <property type="entry name" value="NAC_dom_sf"/>
</dbReference>
<feature type="domain" description="NAC" evidence="11">
    <location>
        <begin position="3"/>
        <end position="156"/>
    </location>
</feature>
<evidence type="ECO:0000256" key="4">
    <source>
        <dbReference type="ARBA" id="ARBA00022989"/>
    </source>
</evidence>
<reference evidence="13" key="3">
    <citation type="submission" date="2020-04" db="EMBL/GenBank/DDBJ databases">
        <authorList>
            <person name="Grover C.E."/>
            <person name="Arick M.A. II"/>
            <person name="Thrash A."/>
            <person name="Conover J.L."/>
            <person name="Sanders W.S."/>
            <person name="Peterson D.G."/>
            <person name="Scheffler J.A."/>
            <person name="Scheffler B.E."/>
            <person name="Wendel J.F."/>
        </authorList>
    </citation>
    <scope>NUCLEOTIDE SEQUENCE</scope>
    <source>
        <strain evidence="13">8</strain>
        <tissue evidence="13">Leaf</tissue>
    </source>
</reference>
<protein>
    <recommendedName>
        <fullName evidence="11">NAC domain-containing protein</fullName>
    </recommendedName>
</protein>
<dbReference type="PROSITE" id="PS51005">
    <property type="entry name" value="NAC"/>
    <property type="match status" value="1"/>
</dbReference>
<keyword evidence="3" id="KW-0812">Transmembrane</keyword>
<keyword evidence="8" id="KW-0010">Activator</keyword>
<dbReference type="Gene3D" id="2.170.150.80">
    <property type="entry name" value="NAC domain"/>
    <property type="match status" value="1"/>
</dbReference>
<comment type="subcellular location">
    <subcellularLocation>
        <location evidence="2">Membrane</location>
        <topology evidence="2">Single-pass membrane protein</topology>
    </subcellularLocation>
    <subcellularLocation>
        <location evidence="1">Nucleus</location>
    </subcellularLocation>
</comment>
<evidence type="ECO:0000256" key="1">
    <source>
        <dbReference type="ARBA" id="ARBA00004123"/>
    </source>
</evidence>
<dbReference type="STRING" id="29730.A0A0D2PGQ7"/>
<reference evidence="12 14" key="1">
    <citation type="journal article" date="2012" name="Nature">
        <title>Repeated polyploidization of Gossypium genomes and the evolution of spinnable cotton fibres.</title>
        <authorList>
            <person name="Paterson A.H."/>
            <person name="Wendel J.F."/>
            <person name="Gundlach H."/>
            <person name="Guo H."/>
            <person name="Jenkins J."/>
            <person name="Jin D."/>
            <person name="Llewellyn D."/>
            <person name="Showmaker K.C."/>
            <person name="Shu S."/>
            <person name="Udall J."/>
            <person name="Yoo M.J."/>
            <person name="Byers R."/>
            <person name="Chen W."/>
            <person name="Doron-Faigenboim A."/>
            <person name="Duke M.V."/>
            <person name="Gong L."/>
            <person name="Grimwood J."/>
            <person name="Grover C."/>
            <person name="Grupp K."/>
            <person name="Hu G."/>
            <person name="Lee T.H."/>
            <person name="Li J."/>
            <person name="Lin L."/>
            <person name="Liu T."/>
            <person name="Marler B.S."/>
            <person name="Page J.T."/>
            <person name="Roberts A.W."/>
            <person name="Romanel E."/>
            <person name="Sanders W.S."/>
            <person name="Szadkowski E."/>
            <person name="Tan X."/>
            <person name="Tang H."/>
            <person name="Xu C."/>
            <person name="Wang J."/>
            <person name="Wang Z."/>
            <person name="Zhang D."/>
            <person name="Zhang L."/>
            <person name="Ashrafi H."/>
            <person name="Bedon F."/>
            <person name="Bowers J.E."/>
            <person name="Brubaker C.L."/>
            <person name="Chee P.W."/>
            <person name="Das S."/>
            <person name="Gingle A.R."/>
            <person name="Haigler C.H."/>
            <person name="Harker D."/>
            <person name="Hoffmann L.V."/>
            <person name="Hovav R."/>
            <person name="Jones D.C."/>
            <person name="Lemke C."/>
            <person name="Mansoor S."/>
            <person name="ur Rahman M."/>
            <person name="Rainville L.N."/>
            <person name="Rambani A."/>
            <person name="Reddy U.K."/>
            <person name="Rong J.K."/>
            <person name="Saranga Y."/>
            <person name="Scheffler B.E."/>
            <person name="Scheffler J.A."/>
            <person name="Stelly D.M."/>
            <person name="Triplett B.A."/>
            <person name="Van Deynze A."/>
            <person name="Vaslin M.F."/>
            <person name="Waghmare V.N."/>
            <person name="Walford S.A."/>
            <person name="Wright R.J."/>
            <person name="Zaki E.A."/>
            <person name="Zhang T."/>
            <person name="Dennis E.S."/>
            <person name="Mayer K.F."/>
            <person name="Peterson D.G."/>
            <person name="Rokhsar D.S."/>
            <person name="Wang X."/>
            <person name="Schmutz J."/>
        </authorList>
    </citation>
    <scope>NUCLEOTIDE SEQUENCE [LARGE SCALE GENOMIC DNA]</scope>
</reference>
<dbReference type="Gramene" id="KJB26133">
    <property type="protein sequence ID" value="KJB26133"/>
    <property type="gene ID" value="B456_004G227000"/>
</dbReference>
<keyword evidence="5" id="KW-0805">Transcription regulation</keyword>
<gene>
    <name evidence="12" type="ORF">B456_004G227000</name>
    <name evidence="13" type="ORF">Gorai_015362</name>
</gene>
<reference evidence="13 15" key="2">
    <citation type="journal article" date="2019" name="Genome Biol. Evol.">
        <title>Insights into the evolution of the New World diploid cottons (Gossypium, subgenus Houzingenia) based on genome sequencing.</title>
        <authorList>
            <person name="Grover C.E."/>
            <person name="Arick M.A. 2nd"/>
            <person name="Thrash A."/>
            <person name="Conover J.L."/>
            <person name="Sanders W.S."/>
            <person name="Peterson D.G."/>
            <person name="Frelichowski J.E."/>
            <person name="Scheffler J.A."/>
            <person name="Scheffler B.E."/>
            <person name="Wendel J.F."/>
        </authorList>
    </citation>
    <scope>NUCLEOTIDE SEQUENCE [LARGE SCALE GENOMIC DNA]</scope>
    <source>
        <strain evidence="13">8</strain>
        <tissue evidence="13">Leaf</tissue>
    </source>
</reference>
<accession>A0A0D2PGQ7</accession>
<dbReference type="Proteomes" id="UP000593578">
    <property type="component" value="Unassembled WGS sequence"/>
</dbReference>
<dbReference type="KEGG" id="gra:105792366"/>
<evidence type="ECO:0000313" key="14">
    <source>
        <dbReference type="Proteomes" id="UP000032304"/>
    </source>
</evidence>
<evidence type="ECO:0000256" key="3">
    <source>
        <dbReference type="ARBA" id="ARBA00022692"/>
    </source>
</evidence>
<dbReference type="PANTHER" id="PTHR31744:SF216">
    <property type="entry name" value="NAC TRANSCRIPTION FACTOR"/>
    <property type="match status" value="1"/>
</dbReference>
<evidence type="ECO:0000313" key="15">
    <source>
        <dbReference type="Proteomes" id="UP000593578"/>
    </source>
</evidence>
<evidence type="ECO:0000313" key="13">
    <source>
        <dbReference type="EMBL" id="MBA0584556.1"/>
    </source>
</evidence>
<evidence type="ECO:0000313" key="12">
    <source>
        <dbReference type="EMBL" id="KJB26133.1"/>
    </source>
</evidence>